<evidence type="ECO:0000313" key="1">
    <source>
        <dbReference type="EMBL" id="KHG22622.1"/>
    </source>
</evidence>
<dbReference type="Proteomes" id="UP000032142">
    <property type="component" value="Unassembled WGS sequence"/>
</dbReference>
<evidence type="ECO:0000313" key="2">
    <source>
        <dbReference type="Proteomes" id="UP000032142"/>
    </source>
</evidence>
<sequence length="31" mass="3624">MVLKLGNEIGAMWLHAIWILNRHMCGDFKIL</sequence>
<protein>
    <submittedName>
        <fullName evidence="1">Uncharacterized protein</fullName>
    </submittedName>
</protein>
<proteinExistence type="predicted"/>
<organism evidence="1 2">
    <name type="scientific">Gossypium arboreum</name>
    <name type="common">Tree cotton</name>
    <name type="synonym">Gossypium nanking</name>
    <dbReference type="NCBI Taxonomy" id="29729"/>
    <lineage>
        <taxon>Eukaryota</taxon>
        <taxon>Viridiplantae</taxon>
        <taxon>Streptophyta</taxon>
        <taxon>Embryophyta</taxon>
        <taxon>Tracheophyta</taxon>
        <taxon>Spermatophyta</taxon>
        <taxon>Magnoliopsida</taxon>
        <taxon>eudicotyledons</taxon>
        <taxon>Gunneridae</taxon>
        <taxon>Pentapetalae</taxon>
        <taxon>rosids</taxon>
        <taxon>malvids</taxon>
        <taxon>Malvales</taxon>
        <taxon>Malvaceae</taxon>
        <taxon>Malvoideae</taxon>
        <taxon>Gossypium</taxon>
    </lineage>
</organism>
<dbReference type="AlphaFoldDB" id="A0A0B0PCL8"/>
<accession>A0A0B0PCL8</accession>
<dbReference type="EMBL" id="KN422310">
    <property type="protein sequence ID" value="KHG22622.1"/>
    <property type="molecule type" value="Genomic_DNA"/>
</dbReference>
<name>A0A0B0PCL8_GOSAR</name>
<keyword evidence="2" id="KW-1185">Reference proteome</keyword>
<reference evidence="2" key="1">
    <citation type="submission" date="2014-09" db="EMBL/GenBank/DDBJ databases">
        <authorList>
            <person name="Mudge J."/>
            <person name="Ramaraj T."/>
            <person name="Lindquist I.E."/>
            <person name="Bharti A.K."/>
            <person name="Sundararajan A."/>
            <person name="Cameron C.T."/>
            <person name="Woodward J.E."/>
            <person name="May G.D."/>
            <person name="Brubaker C."/>
            <person name="Broadhvest J."/>
            <person name="Wilkins T.A."/>
        </authorList>
    </citation>
    <scope>NUCLEOTIDE SEQUENCE</scope>
    <source>
        <strain evidence="2">cv. AKA8401</strain>
    </source>
</reference>
<gene>
    <name evidence="1" type="ORF">F383_28522</name>
</gene>